<comment type="caution">
    <text evidence="2">The sequence shown here is derived from an EMBL/GenBank/DDBJ whole genome shotgun (WGS) entry which is preliminary data.</text>
</comment>
<dbReference type="EMBL" id="LXQA010193853">
    <property type="protein sequence ID" value="MCI32254.1"/>
    <property type="molecule type" value="Genomic_DNA"/>
</dbReference>
<accession>A0A392R872</accession>
<reference evidence="2 3" key="1">
    <citation type="journal article" date="2018" name="Front. Plant Sci.">
        <title>Red Clover (Trifolium pratense) and Zigzag Clover (T. medium) - A Picture of Genomic Similarities and Differences.</title>
        <authorList>
            <person name="Dluhosova J."/>
            <person name="Istvanek J."/>
            <person name="Nedelnik J."/>
            <person name="Repkova J."/>
        </authorList>
    </citation>
    <scope>NUCLEOTIDE SEQUENCE [LARGE SCALE GENOMIC DNA]</scope>
    <source>
        <strain evidence="3">cv. 10/8</strain>
        <tissue evidence="2">Leaf</tissue>
    </source>
</reference>
<evidence type="ECO:0000313" key="3">
    <source>
        <dbReference type="Proteomes" id="UP000265520"/>
    </source>
</evidence>
<feature type="region of interest" description="Disordered" evidence="1">
    <location>
        <begin position="1"/>
        <end position="25"/>
    </location>
</feature>
<proteinExistence type="predicted"/>
<feature type="non-terminal residue" evidence="2">
    <location>
        <position position="25"/>
    </location>
</feature>
<dbReference type="AlphaFoldDB" id="A0A392R872"/>
<feature type="compositionally biased region" description="Low complexity" evidence="1">
    <location>
        <begin position="11"/>
        <end position="25"/>
    </location>
</feature>
<protein>
    <submittedName>
        <fullName evidence="2">Uncharacterized protein</fullName>
    </submittedName>
</protein>
<evidence type="ECO:0000313" key="2">
    <source>
        <dbReference type="EMBL" id="MCI32254.1"/>
    </source>
</evidence>
<keyword evidence="3" id="KW-1185">Reference proteome</keyword>
<organism evidence="2 3">
    <name type="scientific">Trifolium medium</name>
    <dbReference type="NCBI Taxonomy" id="97028"/>
    <lineage>
        <taxon>Eukaryota</taxon>
        <taxon>Viridiplantae</taxon>
        <taxon>Streptophyta</taxon>
        <taxon>Embryophyta</taxon>
        <taxon>Tracheophyta</taxon>
        <taxon>Spermatophyta</taxon>
        <taxon>Magnoliopsida</taxon>
        <taxon>eudicotyledons</taxon>
        <taxon>Gunneridae</taxon>
        <taxon>Pentapetalae</taxon>
        <taxon>rosids</taxon>
        <taxon>fabids</taxon>
        <taxon>Fabales</taxon>
        <taxon>Fabaceae</taxon>
        <taxon>Papilionoideae</taxon>
        <taxon>50 kb inversion clade</taxon>
        <taxon>NPAAA clade</taxon>
        <taxon>Hologalegina</taxon>
        <taxon>IRL clade</taxon>
        <taxon>Trifolieae</taxon>
        <taxon>Trifolium</taxon>
    </lineage>
</organism>
<name>A0A392R872_9FABA</name>
<dbReference type="Proteomes" id="UP000265520">
    <property type="component" value="Unassembled WGS sequence"/>
</dbReference>
<sequence>MSGETYMRVLSTNTSSSTIGSSEDN</sequence>
<evidence type="ECO:0000256" key="1">
    <source>
        <dbReference type="SAM" id="MobiDB-lite"/>
    </source>
</evidence>